<reference evidence="10" key="1">
    <citation type="journal article" date="2019" name="Syst. Appl. Microbiol.">
        <title>Flavobacterium circumlabens sp. nov. and Flavobacterium cupreum sp. nov., two psychrotrophic species isolated from Antarctic environmental samples.</title>
        <authorList>
            <person name="Kralova S."/>
            <person name="Busse H.-J."/>
            <person name="Svec P."/>
            <person name="Maslanova I."/>
            <person name="Stankova E."/>
            <person name="Bartak M."/>
            <person name="Sedlacek I."/>
        </authorList>
    </citation>
    <scope>NUCLEOTIDE SEQUENCE [LARGE SCALE GENOMIC DNA]</scope>
    <source>
        <strain evidence="10">CCM 8825</strain>
    </source>
</reference>
<dbReference type="InterPro" id="IPR037066">
    <property type="entry name" value="Plug_dom_sf"/>
</dbReference>
<keyword evidence="6 7" id="KW-0998">Cell outer membrane</keyword>
<comment type="similarity">
    <text evidence="7">Belongs to the TonB-dependent receptor family.</text>
</comment>
<proteinExistence type="inferred from homology"/>
<feature type="domain" description="TonB-dependent receptor plug" evidence="8">
    <location>
        <begin position="152"/>
        <end position="261"/>
    </location>
</feature>
<dbReference type="PROSITE" id="PS52016">
    <property type="entry name" value="TONB_DEPENDENT_REC_3"/>
    <property type="match status" value="1"/>
</dbReference>
<accession>A0A434A739</accession>
<keyword evidence="2 7" id="KW-0813">Transport</keyword>
<evidence type="ECO:0000313" key="10">
    <source>
        <dbReference type="Proteomes" id="UP000288102"/>
    </source>
</evidence>
<protein>
    <submittedName>
        <fullName evidence="9">SusC/RagA family TonB-linked outer membrane protein</fullName>
    </submittedName>
</protein>
<sequence>MTSKKVRTALLFSLKTSLKKKLAALFLIASVLDVQSGNDSKKLKTANKQVVTITHEISNQQKIHGIVKDHTGLPLIGVTIVVNDKQQATTTDFDGKFEITVTNGDVLSFSFLGFKTKKIKITDQVLLHVTLEPSTKELDELILVGYGKTSRNKITGAVTKVDTKVLQNTQNVSFADALIGVVPGLFVQENFASPDAPPSILLRGVGSISASTEPMIVVDGVQMPRSGLGAFSLNAADIKEISILKDAASTSIYGSKGTNGVIIVTTKRGNRNAGLQVSFNTRLGLKKADESFTNDLMNGSQKLDYEESLGFYKSNPALLQKRRNSNTDVNWADLLLKNEINRENDISFSGGSDKINYYTSVTYNNVENIFGSHYKRYTATTRVDFDWGTRFKVGFSGNFGNVNEEDKRTIGSPFSNAFLLNPWLTVFDENGDPLRLLDVGNSSGIPYNPLYVRDNTNVSANRKNIGGSVNLTYTPFRWLSLNGVLGANYNSTKSSSFEKVIVNGGVLSYANGDNNNYTGTLTATIAKKFKKHNFDIVMGNEFNEYETNSLSVFARDFNSDAIQTISAAKTVSTLSERKSHAGSLSYFSRLNYSFDNTYNLSLSCRRDGSSRFGDNHKYANFWSVGTSWNIHDDFFKESMHVSSLKLRASIGTSGNDFIGDFASQSLYGYRSQINYAGSAVPYLTRGENADLTWEKNNNKNIGLDYGLFRNRISGTIDYYIRDTKDLLNSKPLPLTSGFTELISNVGDFRNEGIEISLHLLNFRNKHFSWTSDFNIAFNKGTVLSLSNEKDLLINSGSTVFKEGSAIRSFYITDWAGVNPKTGFNQYRSKDGKLTDYNTNRTGSNTNEINGLRQVVNKTSIPKYHGGLTNTFQFRNLDMSFLISYAGGHYVLNKGIYNLYNNPAFNQHVTVAAAWKNPGDQADLAVRQVYLARPTSAMVSDYKASSQFLQDASYIKWKNITLGYTLNKIVSDKIGIQRLRIYVQGQNLLTKTAVSYIDPEYATASGGIGLSSSLLRGYSFGLNANF</sequence>
<evidence type="ECO:0000256" key="7">
    <source>
        <dbReference type="PROSITE-ProRule" id="PRU01360"/>
    </source>
</evidence>
<evidence type="ECO:0000256" key="6">
    <source>
        <dbReference type="ARBA" id="ARBA00023237"/>
    </source>
</evidence>
<dbReference type="NCBIfam" id="TIGR04056">
    <property type="entry name" value="OMP_RagA_SusC"/>
    <property type="match status" value="1"/>
</dbReference>
<dbReference type="NCBIfam" id="TIGR04057">
    <property type="entry name" value="SusC_RagA_signa"/>
    <property type="match status" value="1"/>
</dbReference>
<name>A0A434A739_9FLAO</name>
<evidence type="ECO:0000313" key="9">
    <source>
        <dbReference type="EMBL" id="RUT70200.1"/>
    </source>
</evidence>
<dbReference type="EMBL" id="QWDM01000007">
    <property type="protein sequence ID" value="RUT70200.1"/>
    <property type="molecule type" value="Genomic_DNA"/>
</dbReference>
<dbReference type="AlphaFoldDB" id="A0A434A739"/>
<dbReference type="SUPFAM" id="SSF49464">
    <property type="entry name" value="Carboxypeptidase regulatory domain-like"/>
    <property type="match status" value="1"/>
</dbReference>
<evidence type="ECO:0000259" key="8">
    <source>
        <dbReference type="Pfam" id="PF07715"/>
    </source>
</evidence>
<evidence type="ECO:0000256" key="2">
    <source>
        <dbReference type="ARBA" id="ARBA00022448"/>
    </source>
</evidence>
<dbReference type="InterPro" id="IPR039426">
    <property type="entry name" value="TonB-dep_rcpt-like"/>
</dbReference>
<comment type="caution">
    <text evidence="9">The sequence shown here is derived from an EMBL/GenBank/DDBJ whole genome shotgun (WGS) entry which is preliminary data.</text>
</comment>
<dbReference type="InterPro" id="IPR023997">
    <property type="entry name" value="TonB-dep_OMP_SusC/RagA_CS"/>
</dbReference>
<dbReference type="SUPFAM" id="SSF56935">
    <property type="entry name" value="Porins"/>
    <property type="match status" value="1"/>
</dbReference>
<dbReference type="Gene3D" id="2.60.40.1120">
    <property type="entry name" value="Carboxypeptidase-like, regulatory domain"/>
    <property type="match status" value="1"/>
</dbReference>
<dbReference type="Pfam" id="PF13715">
    <property type="entry name" value="CarbopepD_reg_2"/>
    <property type="match status" value="1"/>
</dbReference>
<gene>
    <name evidence="9" type="ORF">D0817_12995</name>
</gene>
<evidence type="ECO:0000256" key="1">
    <source>
        <dbReference type="ARBA" id="ARBA00004571"/>
    </source>
</evidence>
<comment type="subcellular location">
    <subcellularLocation>
        <location evidence="1 7">Cell outer membrane</location>
        <topology evidence="1 7">Multi-pass membrane protein</topology>
    </subcellularLocation>
</comment>
<keyword evidence="10" id="KW-1185">Reference proteome</keyword>
<evidence type="ECO:0000256" key="5">
    <source>
        <dbReference type="ARBA" id="ARBA00023136"/>
    </source>
</evidence>
<keyword evidence="5 7" id="KW-0472">Membrane</keyword>
<evidence type="ECO:0000256" key="3">
    <source>
        <dbReference type="ARBA" id="ARBA00022452"/>
    </source>
</evidence>
<dbReference type="GO" id="GO:0009279">
    <property type="term" value="C:cell outer membrane"/>
    <property type="evidence" value="ECO:0007669"/>
    <property type="project" value="UniProtKB-SubCell"/>
</dbReference>
<dbReference type="InterPro" id="IPR012910">
    <property type="entry name" value="Plug_dom"/>
</dbReference>
<organism evidence="9 10">
    <name type="scientific">Flavobacterium cupreum</name>
    <dbReference type="NCBI Taxonomy" id="2133766"/>
    <lineage>
        <taxon>Bacteria</taxon>
        <taxon>Pseudomonadati</taxon>
        <taxon>Bacteroidota</taxon>
        <taxon>Flavobacteriia</taxon>
        <taxon>Flavobacteriales</taxon>
        <taxon>Flavobacteriaceae</taxon>
        <taxon>Flavobacterium</taxon>
    </lineage>
</organism>
<keyword evidence="4 7" id="KW-0812">Transmembrane</keyword>
<keyword evidence="3 7" id="KW-1134">Transmembrane beta strand</keyword>
<dbReference type="Gene3D" id="2.40.170.20">
    <property type="entry name" value="TonB-dependent receptor, beta-barrel domain"/>
    <property type="match status" value="1"/>
</dbReference>
<dbReference type="InterPro" id="IPR023996">
    <property type="entry name" value="TonB-dep_OMP_SusC/RagA"/>
</dbReference>
<dbReference type="InterPro" id="IPR008969">
    <property type="entry name" value="CarboxyPept-like_regulatory"/>
</dbReference>
<dbReference type="OrthoDB" id="9768177at2"/>
<dbReference type="Gene3D" id="2.170.130.10">
    <property type="entry name" value="TonB-dependent receptor, plug domain"/>
    <property type="match status" value="1"/>
</dbReference>
<dbReference type="InterPro" id="IPR036942">
    <property type="entry name" value="Beta-barrel_TonB_sf"/>
</dbReference>
<dbReference type="Pfam" id="PF07715">
    <property type="entry name" value="Plug"/>
    <property type="match status" value="1"/>
</dbReference>
<evidence type="ECO:0000256" key="4">
    <source>
        <dbReference type="ARBA" id="ARBA00022692"/>
    </source>
</evidence>
<dbReference type="Proteomes" id="UP000288102">
    <property type="component" value="Unassembled WGS sequence"/>
</dbReference>